<dbReference type="CDD" id="cd18808">
    <property type="entry name" value="SF1_C_Upf1"/>
    <property type="match status" value="1"/>
</dbReference>
<protein>
    <submittedName>
        <fullName evidence="8">DNA2/NAM7 family helicase</fullName>
    </submittedName>
</protein>
<dbReference type="PANTHER" id="PTHR43788:SF8">
    <property type="entry name" value="DNA-BINDING PROTEIN SMUBP-2"/>
    <property type="match status" value="1"/>
</dbReference>
<dbReference type="InterPro" id="IPR027417">
    <property type="entry name" value="P-loop_NTPase"/>
</dbReference>
<evidence type="ECO:0000256" key="3">
    <source>
        <dbReference type="ARBA" id="ARBA00022801"/>
    </source>
</evidence>
<proteinExistence type="inferred from homology"/>
<dbReference type="InterPro" id="IPR041679">
    <property type="entry name" value="DNA2/NAM7-like_C"/>
</dbReference>
<evidence type="ECO:0000259" key="7">
    <source>
        <dbReference type="Pfam" id="PF13087"/>
    </source>
</evidence>
<name>A0ABT5PET6_9PSED</name>
<evidence type="ECO:0000256" key="1">
    <source>
        <dbReference type="ARBA" id="ARBA00007913"/>
    </source>
</evidence>
<dbReference type="Pfam" id="PF13087">
    <property type="entry name" value="AAA_12"/>
    <property type="match status" value="1"/>
</dbReference>
<dbReference type="RefSeq" id="WP_273895158.1">
    <property type="nucleotide sequence ID" value="NZ_JAMDGP010000037.1"/>
</dbReference>
<dbReference type="Gene3D" id="3.40.50.300">
    <property type="entry name" value="P-loop containing nucleotide triphosphate hydrolases"/>
    <property type="match status" value="2"/>
</dbReference>
<dbReference type="InterPro" id="IPR041677">
    <property type="entry name" value="DNA2/NAM7_AAA_11"/>
</dbReference>
<evidence type="ECO:0000313" key="9">
    <source>
        <dbReference type="Proteomes" id="UP001148184"/>
    </source>
</evidence>
<keyword evidence="4 8" id="KW-0347">Helicase</keyword>
<organism evidence="8 9">
    <name type="scientific">Pseudomonas rubra</name>
    <dbReference type="NCBI Taxonomy" id="2942627"/>
    <lineage>
        <taxon>Bacteria</taxon>
        <taxon>Pseudomonadati</taxon>
        <taxon>Pseudomonadota</taxon>
        <taxon>Gammaproteobacteria</taxon>
        <taxon>Pseudomonadales</taxon>
        <taxon>Pseudomonadaceae</taxon>
        <taxon>Pseudomonas</taxon>
    </lineage>
</organism>
<dbReference type="PANTHER" id="PTHR43788">
    <property type="entry name" value="DNA2/NAM7 HELICASE FAMILY MEMBER"/>
    <property type="match status" value="1"/>
</dbReference>
<comment type="similarity">
    <text evidence="1">Belongs to the DNA2/NAM7 helicase family.</text>
</comment>
<dbReference type="Proteomes" id="UP001148184">
    <property type="component" value="Unassembled WGS sequence"/>
</dbReference>
<dbReference type="SUPFAM" id="SSF52540">
    <property type="entry name" value="P-loop containing nucleoside triphosphate hydrolases"/>
    <property type="match status" value="1"/>
</dbReference>
<evidence type="ECO:0000256" key="2">
    <source>
        <dbReference type="ARBA" id="ARBA00022741"/>
    </source>
</evidence>
<comment type="caution">
    <text evidence="8">The sequence shown here is derived from an EMBL/GenBank/DDBJ whole genome shotgun (WGS) entry which is preliminary data.</text>
</comment>
<gene>
    <name evidence="8" type="ORF">M5G17_22815</name>
</gene>
<dbReference type="Pfam" id="PF13086">
    <property type="entry name" value="AAA_11"/>
    <property type="match status" value="2"/>
</dbReference>
<feature type="domain" description="DNA2/NAM7 helicase-like C-terminal" evidence="7">
    <location>
        <begin position="359"/>
        <end position="551"/>
    </location>
</feature>
<evidence type="ECO:0000259" key="6">
    <source>
        <dbReference type="Pfam" id="PF13086"/>
    </source>
</evidence>
<keyword evidence="5" id="KW-0067">ATP-binding</keyword>
<feature type="domain" description="DNA2/NAM7 helicase helicase" evidence="6">
    <location>
        <begin position="300"/>
        <end position="350"/>
    </location>
</feature>
<keyword evidence="9" id="KW-1185">Reference proteome</keyword>
<evidence type="ECO:0000256" key="5">
    <source>
        <dbReference type="ARBA" id="ARBA00022840"/>
    </source>
</evidence>
<evidence type="ECO:0000256" key="4">
    <source>
        <dbReference type="ARBA" id="ARBA00022806"/>
    </source>
</evidence>
<reference evidence="8 9" key="1">
    <citation type="submission" date="2022-05" db="EMBL/GenBank/DDBJ databases">
        <title>Novel Pseudomonas spp. Isolated from a Rainbow Trout Aquaculture Facility.</title>
        <authorList>
            <person name="Testerman T."/>
            <person name="Graf J."/>
        </authorList>
    </citation>
    <scope>NUCLEOTIDE SEQUENCE [LARGE SCALE GENOMIC DNA]</scope>
    <source>
        <strain evidence="8 9">ID1025</strain>
    </source>
</reference>
<feature type="domain" description="DNA2/NAM7 helicase helicase" evidence="6">
    <location>
        <begin position="188"/>
        <end position="261"/>
    </location>
</feature>
<keyword evidence="2" id="KW-0547">Nucleotide-binding</keyword>
<dbReference type="GO" id="GO:0004386">
    <property type="term" value="F:helicase activity"/>
    <property type="evidence" value="ECO:0007669"/>
    <property type="project" value="UniProtKB-KW"/>
</dbReference>
<keyword evidence="3" id="KW-0378">Hydrolase</keyword>
<sequence length="586" mass="65210">MQTMDGTPCGSAPSELMQFLYDFVEAEKQANLAQLLQVWAQPLAGKLAKGWTQGFTRLERGPCGDEIWAYTDQSESRFRINDLLLLHSGQADQERLCGQLKFVAEEDGRWLLKGKFASLLWELYHSGPCYADPDGIDLSDYYLRALDEINTSPRGRQRILPLLVTEPAINFITQDIKDGEAFAKAHGCNDRQAEAVGMALGAEHIACIQGPPGTGKTRALALIAERLVARGERVLMTSHTHMAINNALNKIAARGVPTVKVAGSREGLAANVSYVEDLANWEDLPVDGGYVVGATPFATCSRLEAYSFDTVIFDEASQITLPLALMAMRKGNCYIFIGDQKQLPPVMLSRSVLADDSLSIFSRLTSQRAEHTVMLDQTYRMNQWLTDWPSRMYYKQRLMAAGSNQQRQLQLRDVPERFAEIFDPQASVVFIPTGDRTAKTRNPVDAQWVCDICQAAHASGLPLAQIGIVTPYRAQGRAIQQLLIKQFGRESAKQVVADTVERMQGQERELIILSMASGDEVFIGAVAEFLFQPERLNVSITRAMTKLIIIGPHLRAEPVHAREEVQAWFAQYQSLVDHARLVRLTP</sequence>
<dbReference type="InterPro" id="IPR047187">
    <property type="entry name" value="SF1_C_Upf1"/>
</dbReference>
<evidence type="ECO:0000313" key="8">
    <source>
        <dbReference type="EMBL" id="MDD1016518.1"/>
    </source>
</evidence>
<dbReference type="EMBL" id="JAMDGZ010000054">
    <property type="protein sequence ID" value="MDD1016518.1"/>
    <property type="molecule type" value="Genomic_DNA"/>
</dbReference>
<accession>A0ABT5PET6</accession>
<dbReference type="InterPro" id="IPR050534">
    <property type="entry name" value="Coronavir_polyprotein_1ab"/>
</dbReference>